<dbReference type="Proteomes" id="UP000464674">
    <property type="component" value="Plasmid pA"/>
</dbReference>
<sequence>MTLLYEAQIDGPVTHAFIVGCGRYPYLQANHAADRRAPVAGAIALANMLLEDRARLVAPLGSLEMLLSDPTVNDGSMDVGNVLGDEVLTTLVEPADEQHFRNRGDEWLGRIRPGDAVVFYFSGHGIADRQGGAVGLLEDIKSKTNRPWAQSFSASNLSQALQTLNPASAWVFFDACQEIVAEFAGRLWEVKNIDLKEVSLADITGDVCEPLALAGARTGHLAWAPVDFEPPFFTQVLLKGLSGCCVERTQSHGWAVTGKMLLFGLRQLGETMFDEIVVRPQPILPYSDIQALMTVAQPFMHLTVRSIPEIHLTQMASVQVKQQDLEIMSSVAAEFVWRVDINLEDRDLTVECVCQEGAVPLAPQTFRQQAPSCLVTLRPAPAEDAA</sequence>
<dbReference type="OrthoDB" id="235631at2"/>
<dbReference type="GO" id="GO:0006508">
    <property type="term" value="P:proteolysis"/>
    <property type="evidence" value="ECO:0007669"/>
    <property type="project" value="InterPro"/>
</dbReference>
<evidence type="ECO:0000259" key="1">
    <source>
        <dbReference type="Pfam" id="PF00656"/>
    </source>
</evidence>
<dbReference type="Pfam" id="PF00656">
    <property type="entry name" value="Peptidase_C14"/>
    <property type="match status" value="1"/>
</dbReference>
<dbReference type="AlphaFoldDB" id="A0A857FT36"/>
<accession>A0A857FT36</accession>
<keyword evidence="2" id="KW-0614">Plasmid</keyword>
<dbReference type="EMBL" id="CP041349">
    <property type="protein sequence ID" value="QHC37365.1"/>
    <property type="molecule type" value="Genomic_DNA"/>
</dbReference>
<protein>
    <submittedName>
        <fullName evidence="2">Caspase family protein</fullName>
    </submittedName>
</protein>
<name>A0A857FT36_KOMXY</name>
<dbReference type="GO" id="GO:0004197">
    <property type="term" value="F:cysteine-type endopeptidase activity"/>
    <property type="evidence" value="ECO:0007669"/>
    <property type="project" value="InterPro"/>
</dbReference>
<evidence type="ECO:0000313" key="2">
    <source>
        <dbReference type="EMBL" id="QHC37365.1"/>
    </source>
</evidence>
<evidence type="ECO:0000313" key="3">
    <source>
        <dbReference type="Proteomes" id="UP000464674"/>
    </source>
</evidence>
<dbReference type="InterPro" id="IPR011600">
    <property type="entry name" value="Pept_C14_caspase"/>
</dbReference>
<reference evidence="2 3" key="1">
    <citation type="journal article" date="2020" name="Carbohydr. Polym.">
        <title>Characterization and optimization of production of bacterial cellulose from strain CGMCC 17276 based on whole-genome analysis.</title>
        <authorList>
            <person name="Lu T."/>
            <person name="Gao H."/>
            <person name="Liao B."/>
            <person name="Wu J."/>
            <person name="Zhang W."/>
            <person name="Huang J."/>
            <person name="Liu M."/>
            <person name="Huang J."/>
            <person name="Chang Z."/>
            <person name="Jin M."/>
            <person name="Yi Z."/>
            <person name="Jiang D."/>
        </authorList>
    </citation>
    <scope>NUCLEOTIDE SEQUENCE [LARGE SCALE GENOMIC DNA]</scope>
    <source>
        <strain evidence="2 3">CGMCC 17276</strain>
        <plasmid evidence="3">pa</plasmid>
    </source>
</reference>
<proteinExistence type="predicted"/>
<dbReference type="Gene3D" id="3.40.50.1460">
    <property type="match status" value="1"/>
</dbReference>
<dbReference type="RefSeq" id="WP_159264243.1">
    <property type="nucleotide sequence ID" value="NZ_CP041349.1"/>
</dbReference>
<gene>
    <name evidence="2" type="ORF">FMA36_17325</name>
</gene>
<geneLocation type="plasmid" evidence="3">
    <name>pa</name>
</geneLocation>
<feature type="domain" description="Peptidase C14 caspase" evidence="1">
    <location>
        <begin position="15"/>
        <end position="178"/>
    </location>
</feature>
<organism evidence="2 3">
    <name type="scientific">Komagataeibacter xylinus</name>
    <name type="common">Gluconacetobacter xylinus</name>
    <dbReference type="NCBI Taxonomy" id="28448"/>
    <lineage>
        <taxon>Bacteria</taxon>
        <taxon>Pseudomonadati</taxon>
        <taxon>Pseudomonadota</taxon>
        <taxon>Alphaproteobacteria</taxon>
        <taxon>Acetobacterales</taxon>
        <taxon>Acetobacteraceae</taxon>
        <taxon>Komagataeibacter</taxon>
    </lineage>
</organism>